<keyword evidence="1" id="KW-0812">Transmembrane</keyword>
<dbReference type="SUPFAM" id="SSF103473">
    <property type="entry name" value="MFS general substrate transporter"/>
    <property type="match status" value="1"/>
</dbReference>
<keyword evidence="1" id="KW-0472">Membrane</keyword>
<evidence type="ECO:0000313" key="3">
    <source>
        <dbReference type="Proteomes" id="UP000002592"/>
    </source>
</evidence>
<feature type="transmembrane region" description="Helical" evidence="1">
    <location>
        <begin position="117"/>
        <end position="137"/>
    </location>
</feature>
<reference evidence="3" key="1">
    <citation type="journal article" date="2007" name="PLoS Genet.">
        <title>Patterns and implications of gene gain and loss in the evolution of Prochlorococcus.</title>
        <authorList>
            <person name="Kettler G.C."/>
            <person name="Martiny A.C."/>
            <person name="Huang K."/>
            <person name="Zucker J."/>
            <person name="Coleman M.L."/>
            <person name="Rodrigue S."/>
            <person name="Chen F."/>
            <person name="Lapidus A."/>
            <person name="Ferriera S."/>
            <person name="Johnson J."/>
            <person name="Steglich C."/>
            <person name="Church G.M."/>
            <person name="Richardson P."/>
            <person name="Chisholm S.W."/>
        </authorList>
    </citation>
    <scope>NUCLEOTIDE SEQUENCE [LARGE SCALE GENOMIC DNA]</scope>
    <source>
        <strain evidence="3">NATL1A</strain>
    </source>
</reference>
<dbReference type="CDD" id="cd17332">
    <property type="entry name" value="MFS_MelB_like"/>
    <property type="match status" value="1"/>
</dbReference>
<dbReference type="eggNOG" id="COG2211">
    <property type="taxonomic scope" value="Bacteria"/>
</dbReference>
<feature type="transmembrane region" description="Helical" evidence="1">
    <location>
        <begin position="342"/>
        <end position="362"/>
    </location>
</feature>
<dbReference type="AlphaFoldDB" id="A2C496"/>
<organism evidence="2 3">
    <name type="scientific">Prochlorococcus marinus (strain NATL1A)</name>
    <dbReference type="NCBI Taxonomy" id="167555"/>
    <lineage>
        <taxon>Bacteria</taxon>
        <taxon>Bacillati</taxon>
        <taxon>Cyanobacteriota</taxon>
        <taxon>Cyanophyceae</taxon>
        <taxon>Synechococcales</taxon>
        <taxon>Prochlorococcaceae</taxon>
        <taxon>Prochlorococcus</taxon>
    </lineage>
</organism>
<feature type="transmembrane region" description="Helical" evidence="1">
    <location>
        <begin position="189"/>
        <end position="209"/>
    </location>
</feature>
<dbReference type="InterPro" id="IPR039672">
    <property type="entry name" value="MFS_2"/>
</dbReference>
<gene>
    <name evidence="2" type="primary">melB</name>
    <name evidence="2" type="ordered locus">NATL1_17501</name>
</gene>
<keyword evidence="2" id="KW-0813">Transport</keyword>
<dbReference type="HOGENOM" id="CLU_027408_6_0_3"/>
<feature type="transmembrane region" description="Helical" evidence="1">
    <location>
        <begin position="86"/>
        <end position="105"/>
    </location>
</feature>
<proteinExistence type="predicted"/>
<dbReference type="KEGG" id="pme:NATL1_17501"/>
<sequence>MNNSTSIYEGNNRTRLMISYAMGDAGTGLAAIQLGTYLFLFFTCAAGIPAFIAGSLLMVSKLWDAINDPLIGWMSDRTRSRWGPRLPWMIGGAVPLGLFLAAMWWVPPGDIDAKTTYYVFAAIFLMTAYTAVNLPFAALSTELTENIAIRTRLNAARFTGSIIAGTTGLIVAAGFLSQGVEGYTSMGRVTGVIATFTTLIACWGLAPFAKKARKPTSQSEPFNQQLKRVLNNKLFTRIIALYLLLWCGLQLMQTVSLIYLEQVMLVPIEISKWIPIPFQISTLLGLQFWSFYSNKYGRISALFKGGKIWILACFLVIFMPPITKGVSINSLLAFGDIEGIKLLILLLIIILVGFGASTAYLIPWSLLPDAIDQDPEKPSGIYTAWMVFIQKIGIGLSVQFLGVLLSLSGYKSSTNCLSSLEDLDQPLTAIITIRLCMGLIPSLLVIAGLITMKPWRSLDFKSRRLSQ</sequence>
<feature type="transmembrane region" description="Helical" evidence="1">
    <location>
        <begin position="273"/>
        <end position="292"/>
    </location>
</feature>
<evidence type="ECO:0000256" key="1">
    <source>
        <dbReference type="SAM" id="Phobius"/>
    </source>
</evidence>
<dbReference type="Pfam" id="PF13347">
    <property type="entry name" value="MFS_2"/>
    <property type="match status" value="1"/>
</dbReference>
<dbReference type="GO" id="GO:0015293">
    <property type="term" value="F:symporter activity"/>
    <property type="evidence" value="ECO:0007669"/>
    <property type="project" value="InterPro"/>
</dbReference>
<feature type="transmembrane region" description="Helical" evidence="1">
    <location>
        <begin position="37"/>
        <end position="59"/>
    </location>
</feature>
<name>A2C496_PROM1</name>
<keyword evidence="1" id="KW-1133">Transmembrane helix</keyword>
<feature type="transmembrane region" description="Helical" evidence="1">
    <location>
        <begin position="234"/>
        <end position="253"/>
    </location>
</feature>
<dbReference type="GO" id="GO:0008643">
    <property type="term" value="P:carbohydrate transport"/>
    <property type="evidence" value="ECO:0007669"/>
    <property type="project" value="InterPro"/>
</dbReference>
<accession>A2C496</accession>
<evidence type="ECO:0000313" key="2">
    <source>
        <dbReference type="EMBL" id="ABM76306.1"/>
    </source>
</evidence>
<feature type="transmembrane region" description="Helical" evidence="1">
    <location>
        <begin position="382"/>
        <end position="407"/>
    </location>
</feature>
<dbReference type="Gene3D" id="1.20.1250.20">
    <property type="entry name" value="MFS general substrate transporter like domains"/>
    <property type="match status" value="2"/>
</dbReference>
<dbReference type="Proteomes" id="UP000002592">
    <property type="component" value="Chromosome"/>
</dbReference>
<dbReference type="GO" id="GO:0005886">
    <property type="term" value="C:plasma membrane"/>
    <property type="evidence" value="ECO:0007669"/>
    <property type="project" value="TreeGrafter"/>
</dbReference>
<dbReference type="PANTHER" id="PTHR11328">
    <property type="entry name" value="MAJOR FACILITATOR SUPERFAMILY DOMAIN-CONTAINING PROTEIN"/>
    <property type="match status" value="1"/>
</dbReference>
<feature type="transmembrane region" description="Helical" evidence="1">
    <location>
        <begin position="427"/>
        <end position="452"/>
    </location>
</feature>
<feature type="transmembrane region" description="Helical" evidence="1">
    <location>
        <begin position="304"/>
        <end position="322"/>
    </location>
</feature>
<dbReference type="InterPro" id="IPR036259">
    <property type="entry name" value="MFS_trans_sf"/>
</dbReference>
<dbReference type="PANTHER" id="PTHR11328:SF24">
    <property type="entry name" value="MAJOR FACILITATOR SUPERFAMILY (MFS) PROFILE DOMAIN-CONTAINING PROTEIN"/>
    <property type="match status" value="1"/>
</dbReference>
<keyword evidence="2" id="KW-0762">Sugar transport</keyword>
<feature type="transmembrane region" description="Helical" evidence="1">
    <location>
        <begin position="158"/>
        <end position="177"/>
    </location>
</feature>
<protein>
    <submittedName>
        <fullName evidence="2">Putative GPH family sugar transporter</fullName>
    </submittedName>
</protein>
<dbReference type="EMBL" id="CP000553">
    <property type="protein sequence ID" value="ABM76306.1"/>
    <property type="molecule type" value="Genomic_DNA"/>
</dbReference>